<sequence length="122" mass="13663">MFFMDELNMQLPWRLLQHGADEREVSSSLPPAEQGRTAYCRFLVLAVAGDGIGHPHLLEGSGDQHGRVIHAPHLPEGSGDQHGRVIHAWCCCTNLAWARAHSCWAQGHDLHHWLSHIIPSRQ</sequence>
<name>A0A3L6F3B9_MAIZE</name>
<protein>
    <submittedName>
        <fullName evidence="1">Uncharacterized protein</fullName>
    </submittedName>
</protein>
<dbReference type="Proteomes" id="UP000251960">
    <property type="component" value="Chromosome 4"/>
</dbReference>
<organism evidence="1">
    <name type="scientific">Zea mays</name>
    <name type="common">Maize</name>
    <dbReference type="NCBI Taxonomy" id="4577"/>
    <lineage>
        <taxon>Eukaryota</taxon>
        <taxon>Viridiplantae</taxon>
        <taxon>Streptophyta</taxon>
        <taxon>Embryophyta</taxon>
        <taxon>Tracheophyta</taxon>
        <taxon>Spermatophyta</taxon>
        <taxon>Magnoliopsida</taxon>
        <taxon>Liliopsida</taxon>
        <taxon>Poales</taxon>
        <taxon>Poaceae</taxon>
        <taxon>PACMAD clade</taxon>
        <taxon>Panicoideae</taxon>
        <taxon>Andropogonodae</taxon>
        <taxon>Andropogoneae</taxon>
        <taxon>Tripsacinae</taxon>
        <taxon>Zea</taxon>
    </lineage>
</organism>
<reference evidence="1" key="1">
    <citation type="journal article" date="2018" name="Nat. Genet.">
        <title>Extensive intraspecific gene order and gene structural variations between Mo17 and other maize genomes.</title>
        <authorList>
            <person name="Sun S."/>
            <person name="Zhou Y."/>
            <person name="Chen J."/>
            <person name="Shi J."/>
            <person name="Zhao H."/>
            <person name="Zhao H."/>
            <person name="Song W."/>
            <person name="Zhang M."/>
            <person name="Cui Y."/>
            <person name="Dong X."/>
            <person name="Liu H."/>
            <person name="Ma X."/>
            <person name="Jiao Y."/>
            <person name="Wang B."/>
            <person name="Wei X."/>
            <person name="Stein J.C."/>
            <person name="Glaubitz J.C."/>
            <person name="Lu F."/>
            <person name="Yu G."/>
            <person name="Liang C."/>
            <person name="Fengler K."/>
            <person name="Li B."/>
            <person name="Rafalski A."/>
            <person name="Schnable P.S."/>
            <person name="Ware D.H."/>
            <person name="Buckler E.S."/>
            <person name="Lai J."/>
        </authorList>
    </citation>
    <scope>NUCLEOTIDE SEQUENCE [LARGE SCALE GENOMIC DNA]</scope>
    <source>
        <tissue evidence="1">Seedling</tissue>
    </source>
</reference>
<dbReference type="AlphaFoldDB" id="A0A3L6F3B9"/>
<proteinExistence type="predicted"/>
<accession>A0A3L6F3B9</accession>
<evidence type="ECO:0000313" key="1">
    <source>
        <dbReference type="EMBL" id="PWZ27666.1"/>
    </source>
</evidence>
<comment type="caution">
    <text evidence="1">The sequence shown here is derived from an EMBL/GenBank/DDBJ whole genome shotgun (WGS) entry which is preliminary data.</text>
</comment>
<gene>
    <name evidence="1" type="ORF">Zm00014a_020463</name>
</gene>
<dbReference type="EMBL" id="NCVQ01000005">
    <property type="protein sequence ID" value="PWZ27666.1"/>
    <property type="molecule type" value="Genomic_DNA"/>
</dbReference>